<keyword evidence="1" id="KW-0732">Signal</keyword>
<feature type="chain" id="PRO_5046866749" description="Outer membrane lipoprotein-sorting protein" evidence="1">
    <location>
        <begin position="20"/>
        <end position="241"/>
    </location>
</feature>
<dbReference type="EMBL" id="JAZDQU010000002">
    <property type="protein sequence ID" value="MEE1885821.1"/>
    <property type="molecule type" value="Genomic_DNA"/>
</dbReference>
<protein>
    <recommendedName>
        <fullName evidence="4">Outer membrane lipoprotein-sorting protein</fullName>
    </recommendedName>
</protein>
<keyword evidence="3" id="KW-1185">Reference proteome</keyword>
<proteinExistence type="predicted"/>
<dbReference type="Proteomes" id="UP001337681">
    <property type="component" value="Unassembled WGS sequence"/>
</dbReference>
<reference evidence="2 3" key="1">
    <citation type="submission" date="2024-01" db="EMBL/GenBank/DDBJ databases">
        <title>Pedobacter sp. nov., isolated from oil-contaminated soil.</title>
        <authorList>
            <person name="Le N.T.T."/>
        </authorList>
    </citation>
    <scope>NUCLEOTIDE SEQUENCE [LARGE SCALE GENOMIC DNA]</scope>
    <source>
        <strain evidence="2 3">VNH31</strain>
    </source>
</reference>
<name>A0ABU7H3D3_9SPHI</name>
<evidence type="ECO:0000313" key="3">
    <source>
        <dbReference type="Proteomes" id="UP001337681"/>
    </source>
</evidence>
<dbReference type="RefSeq" id="WP_330146714.1">
    <property type="nucleotide sequence ID" value="NZ_JAZDQU010000002.1"/>
</dbReference>
<evidence type="ECO:0000256" key="1">
    <source>
        <dbReference type="SAM" id="SignalP"/>
    </source>
</evidence>
<feature type="signal peptide" evidence="1">
    <location>
        <begin position="1"/>
        <end position="19"/>
    </location>
</feature>
<evidence type="ECO:0008006" key="4">
    <source>
        <dbReference type="Google" id="ProtNLM"/>
    </source>
</evidence>
<comment type="caution">
    <text evidence="2">The sequence shown here is derived from an EMBL/GenBank/DDBJ whole genome shotgun (WGS) entry which is preliminary data.</text>
</comment>
<sequence length="241" mass="28076">MKRIISFSFLLLIVMQVNAQKTSSLIDELVNKYSGKWPKSISFTQKTVLINDSTKIYQTWHEAGIFPDLFRIDFDRAAGSSAIFSGDKQYRFTNGKLTRTLPNNNFLIYLVGGMYFHPLDSVKKTISNIGIDINEEYTTTWKGKKVRVLGAKEGDLTKNQIWYDEKDLYLVRFIHNLSAKVQMDYHFYGHIKIGNAWHEMLIDFYQNGKLTQTEEYQDYNTNVTLDPAIFDPAKYGKVYWK</sequence>
<evidence type="ECO:0000313" key="2">
    <source>
        <dbReference type="EMBL" id="MEE1885821.1"/>
    </source>
</evidence>
<accession>A0ABU7H3D3</accession>
<organism evidence="2 3">
    <name type="scientific">Pedobacter flavus</name>
    <dbReference type="NCBI Taxonomy" id="3113906"/>
    <lineage>
        <taxon>Bacteria</taxon>
        <taxon>Pseudomonadati</taxon>
        <taxon>Bacteroidota</taxon>
        <taxon>Sphingobacteriia</taxon>
        <taxon>Sphingobacteriales</taxon>
        <taxon>Sphingobacteriaceae</taxon>
        <taxon>Pedobacter</taxon>
    </lineage>
</organism>
<gene>
    <name evidence="2" type="ORF">VRU49_10370</name>
</gene>